<gene>
    <name evidence="4" type="ORF">XNOV1_A028251</name>
</gene>
<dbReference type="InterPro" id="IPR001878">
    <property type="entry name" value="Znf_CCHC"/>
</dbReference>
<evidence type="ECO:0000313" key="5">
    <source>
        <dbReference type="Proteomes" id="UP001178508"/>
    </source>
</evidence>
<dbReference type="PANTHER" id="PTHR22639:SF3">
    <property type="entry name" value="ZINC FINGER CCHC DOMAIN-CONTAINING PROTEIN 3"/>
    <property type="match status" value="1"/>
</dbReference>
<keyword evidence="1" id="KW-0863">Zinc-finger</keyword>
<accession>A0AAV1GZF2</accession>
<evidence type="ECO:0000313" key="4">
    <source>
        <dbReference type="EMBL" id="CAJ1079160.1"/>
    </source>
</evidence>
<reference evidence="4" key="1">
    <citation type="submission" date="2023-08" db="EMBL/GenBank/DDBJ databases">
        <authorList>
            <person name="Alioto T."/>
            <person name="Alioto T."/>
            <person name="Gomez Garrido J."/>
        </authorList>
    </citation>
    <scope>NUCLEOTIDE SEQUENCE</scope>
</reference>
<name>A0AAV1GZF2_XYRNO</name>
<dbReference type="EMBL" id="OY660881">
    <property type="protein sequence ID" value="CAJ1079160.1"/>
    <property type="molecule type" value="Genomic_DNA"/>
</dbReference>
<dbReference type="Pfam" id="PF00098">
    <property type="entry name" value="zf-CCHC"/>
    <property type="match status" value="1"/>
</dbReference>
<feature type="domain" description="CCHC-type" evidence="3">
    <location>
        <begin position="205"/>
        <end position="220"/>
    </location>
</feature>
<keyword evidence="1" id="KW-0862">Zinc</keyword>
<protein>
    <recommendedName>
        <fullName evidence="3">CCHC-type domain-containing protein</fullName>
    </recommendedName>
</protein>
<dbReference type="InterPro" id="IPR036875">
    <property type="entry name" value="Znf_CCHC_sf"/>
</dbReference>
<feature type="domain" description="CCHC-type" evidence="3">
    <location>
        <begin position="223"/>
        <end position="236"/>
    </location>
</feature>
<evidence type="ECO:0000259" key="3">
    <source>
        <dbReference type="PROSITE" id="PS50158"/>
    </source>
</evidence>
<evidence type="ECO:0000256" key="2">
    <source>
        <dbReference type="SAM" id="MobiDB-lite"/>
    </source>
</evidence>
<dbReference type="InterPro" id="IPR042509">
    <property type="entry name" value="ZCCHC3"/>
</dbReference>
<sequence>MDNMVKDTENGREIPTVSTTDSLRDGKRNMEKEKKNDDLQLNYRKELTVMLELEGQEKVTVTELLRAVRLACGAVVACRYVGERKYEVTMNHGKGKERLMEGLKIGAVNVWARELSNDELVVSFLNLPAYIPDSDIQNKLQMWGVSAVSPIKRRMWPGTNIADGTRYCKVKFTKDIQSLPYSAKFNTATGAEFFRVIHDRQVKVCRLCIQPGHIFRECPEFICHKCGEQGHYARECANAPVKCTICFNEMGRCICRNSESEGGEQQQCSPTNDDHMSGVESEGNGEDETCVIVAESSVDMEEELQARGSQSEGFEPSPSSKAAQKNVRGRETDGALRARATPETPEAPSALAEGIEFLPPRKKAAKTGSRAQPVGPGRENLGPCEMLKPTSSLTESESDLDGKVVEIRKKKKDRKKHGEGKLIDLD</sequence>
<proteinExistence type="predicted"/>
<keyword evidence="5" id="KW-1185">Reference proteome</keyword>
<evidence type="ECO:0000256" key="1">
    <source>
        <dbReference type="PROSITE-ProRule" id="PRU00047"/>
    </source>
</evidence>
<organism evidence="4 5">
    <name type="scientific">Xyrichtys novacula</name>
    <name type="common">Pearly razorfish</name>
    <name type="synonym">Hemipteronotus novacula</name>
    <dbReference type="NCBI Taxonomy" id="13765"/>
    <lineage>
        <taxon>Eukaryota</taxon>
        <taxon>Metazoa</taxon>
        <taxon>Chordata</taxon>
        <taxon>Craniata</taxon>
        <taxon>Vertebrata</taxon>
        <taxon>Euteleostomi</taxon>
        <taxon>Actinopterygii</taxon>
        <taxon>Neopterygii</taxon>
        <taxon>Teleostei</taxon>
        <taxon>Neoteleostei</taxon>
        <taxon>Acanthomorphata</taxon>
        <taxon>Eupercaria</taxon>
        <taxon>Labriformes</taxon>
        <taxon>Labridae</taxon>
        <taxon>Xyrichtys</taxon>
    </lineage>
</organism>
<dbReference type="Proteomes" id="UP001178508">
    <property type="component" value="Chromosome 18"/>
</dbReference>
<dbReference type="PROSITE" id="PS50158">
    <property type="entry name" value="ZF_CCHC"/>
    <property type="match status" value="2"/>
</dbReference>
<dbReference type="GO" id="GO:0003690">
    <property type="term" value="F:double-stranded DNA binding"/>
    <property type="evidence" value="ECO:0007669"/>
    <property type="project" value="InterPro"/>
</dbReference>
<dbReference type="Gene3D" id="4.10.60.10">
    <property type="entry name" value="Zinc finger, CCHC-type"/>
    <property type="match status" value="1"/>
</dbReference>
<dbReference type="SUPFAM" id="SSF57756">
    <property type="entry name" value="Retrovirus zinc finger-like domains"/>
    <property type="match status" value="1"/>
</dbReference>
<dbReference type="GO" id="GO:0002218">
    <property type="term" value="P:activation of innate immune response"/>
    <property type="evidence" value="ECO:0007669"/>
    <property type="project" value="InterPro"/>
</dbReference>
<dbReference type="SMART" id="SM00343">
    <property type="entry name" value="ZnF_C2HC"/>
    <property type="match status" value="2"/>
</dbReference>
<dbReference type="AlphaFoldDB" id="A0AAV1GZF2"/>
<dbReference type="GO" id="GO:0003723">
    <property type="term" value="F:RNA binding"/>
    <property type="evidence" value="ECO:0007669"/>
    <property type="project" value="InterPro"/>
</dbReference>
<feature type="compositionally biased region" description="Polar residues" evidence="2">
    <location>
        <begin position="307"/>
        <end position="323"/>
    </location>
</feature>
<keyword evidence="1" id="KW-0479">Metal-binding</keyword>
<dbReference type="PANTHER" id="PTHR22639">
    <property type="entry name" value="GAG-RELATED PROTEIN"/>
    <property type="match status" value="1"/>
</dbReference>
<feature type="region of interest" description="Disordered" evidence="2">
    <location>
        <begin position="301"/>
        <end position="401"/>
    </location>
</feature>
<feature type="compositionally biased region" description="Basic and acidic residues" evidence="2">
    <location>
        <begin position="1"/>
        <end position="12"/>
    </location>
</feature>
<dbReference type="GO" id="GO:0008270">
    <property type="term" value="F:zinc ion binding"/>
    <property type="evidence" value="ECO:0007669"/>
    <property type="project" value="UniProtKB-KW"/>
</dbReference>
<feature type="region of interest" description="Disordered" evidence="2">
    <location>
        <begin position="262"/>
        <end position="286"/>
    </location>
</feature>
<feature type="region of interest" description="Disordered" evidence="2">
    <location>
        <begin position="1"/>
        <end position="28"/>
    </location>
</feature>